<dbReference type="AlphaFoldDB" id="A0A382WBB4"/>
<feature type="non-terminal residue" evidence="2">
    <location>
        <position position="31"/>
    </location>
</feature>
<keyword evidence="1" id="KW-0472">Membrane</keyword>
<keyword evidence="1" id="KW-1133">Transmembrane helix</keyword>
<feature type="transmembrane region" description="Helical" evidence="1">
    <location>
        <begin position="7"/>
        <end position="27"/>
    </location>
</feature>
<evidence type="ECO:0000256" key="1">
    <source>
        <dbReference type="SAM" id="Phobius"/>
    </source>
</evidence>
<organism evidence="2">
    <name type="scientific">marine metagenome</name>
    <dbReference type="NCBI Taxonomy" id="408172"/>
    <lineage>
        <taxon>unclassified sequences</taxon>
        <taxon>metagenomes</taxon>
        <taxon>ecological metagenomes</taxon>
    </lineage>
</organism>
<keyword evidence="1" id="KW-0812">Transmembrane</keyword>
<dbReference type="PROSITE" id="PS51257">
    <property type="entry name" value="PROKAR_LIPOPROTEIN"/>
    <property type="match status" value="1"/>
</dbReference>
<sequence>MKQIQSEILLSSILILSIFSAGCGLLYDCEA</sequence>
<evidence type="ECO:0008006" key="3">
    <source>
        <dbReference type="Google" id="ProtNLM"/>
    </source>
</evidence>
<protein>
    <recommendedName>
        <fullName evidence="3">Lipoprotein</fullName>
    </recommendedName>
</protein>
<name>A0A382WBB4_9ZZZZ</name>
<evidence type="ECO:0000313" key="2">
    <source>
        <dbReference type="EMBL" id="SVD55665.1"/>
    </source>
</evidence>
<dbReference type="EMBL" id="UINC01158232">
    <property type="protein sequence ID" value="SVD55665.1"/>
    <property type="molecule type" value="Genomic_DNA"/>
</dbReference>
<accession>A0A382WBB4</accession>
<gene>
    <name evidence="2" type="ORF">METZ01_LOCUS408519</name>
</gene>
<reference evidence="2" key="1">
    <citation type="submission" date="2018-05" db="EMBL/GenBank/DDBJ databases">
        <authorList>
            <person name="Lanie J.A."/>
            <person name="Ng W.-L."/>
            <person name="Kazmierczak K.M."/>
            <person name="Andrzejewski T.M."/>
            <person name="Davidsen T.M."/>
            <person name="Wayne K.J."/>
            <person name="Tettelin H."/>
            <person name="Glass J.I."/>
            <person name="Rusch D."/>
            <person name="Podicherti R."/>
            <person name="Tsui H.-C.T."/>
            <person name="Winkler M.E."/>
        </authorList>
    </citation>
    <scope>NUCLEOTIDE SEQUENCE</scope>
</reference>
<proteinExistence type="predicted"/>